<dbReference type="InterPro" id="IPR029044">
    <property type="entry name" value="Nucleotide-diphossugar_trans"/>
</dbReference>
<comment type="caution">
    <text evidence="1">The sequence shown here is derived from an EMBL/GenBank/DDBJ whole genome shotgun (WGS) entry which is preliminary data.</text>
</comment>
<proteinExistence type="predicted"/>
<evidence type="ECO:0000313" key="1">
    <source>
        <dbReference type="EMBL" id="MCK9684903.1"/>
    </source>
</evidence>
<dbReference type="AlphaFoldDB" id="A0A9X2BXS9"/>
<dbReference type="RefSeq" id="WP_275680925.1">
    <property type="nucleotide sequence ID" value="NZ_JAJLJH010000001.1"/>
</dbReference>
<reference evidence="1" key="1">
    <citation type="submission" date="2021-11" db="EMBL/GenBank/DDBJ databases">
        <title>BS-T2-15 a new species belonging to the Comamonadaceae family isolated from the soil of a French oak forest.</title>
        <authorList>
            <person name="Mieszkin S."/>
            <person name="Alain K."/>
        </authorList>
    </citation>
    <scope>NUCLEOTIDE SEQUENCE</scope>
    <source>
        <strain evidence="1">BS-T2-15</strain>
    </source>
</reference>
<gene>
    <name evidence="1" type="ORF">LPC04_04190</name>
</gene>
<sequence>MPATPTLFIATPCLDGNVNAHYTASLVRTMSALQQHGWRSPQIDFEIGNSLIADARNKLVARFLASDCSDLVFIDADLSWSPDDLLRLATIAAPFVAGVYQRKSRTKIDFAVKFGPAIGMDAQRLIAVERVGTGFMRLRRDCLEQMVAAHASLRLTNPVAKDDANFYALFDTTIVDGQFVGEDFTFCDRWRAIGGQVLIDPAINLSHHGAAAYDEPLLKYLQKN</sequence>
<dbReference type="SUPFAM" id="SSF53448">
    <property type="entry name" value="Nucleotide-diphospho-sugar transferases"/>
    <property type="match status" value="1"/>
</dbReference>
<dbReference type="Proteomes" id="UP001139353">
    <property type="component" value="Unassembled WGS sequence"/>
</dbReference>
<dbReference type="Gene3D" id="3.90.550.40">
    <property type="match status" value="1"/>
</dbReference>
<evidence type="ECO:0000313" key="2">
    <source>
        <dbReference type="Proteomes" id="UP001139353"/>
    </source>
</evidence>
<name>A0A9X2BXS9_9BURK</name>
<accession>A0A9X2BXS9</accession>
<organism evidence="1 2">
    <name type="scientific">Scleromatobacter humisilvae</name>
    <dbReference type="NCBI Taxonomy" id="2897159"/>
    <lineage>
        <taxon>Bacteria</taxon>
        <taxon>Pseudomonadati</taxon>
        <taxon>Pseudomonadota</taxon>
        <taxon>Betaproteobacteria</taxon>
        <taxon>Burkholderiales</taxon>
        <taxon>Sphaerotilaceae</taxon>
        <taxon>Scleromatobacter</taxon>
    </lineage>
</organism>
<dbReference type="EMBL" id="JAJLJH010000001">
    <property type="protein sequence ID" value="MCK9684903.1"/>
    <property type="molecule type" value="Genomic_DNA"/>
</dbReference>
<protein>
    <submittedName>
        <fullName evidence="1">Uncharacterized protein</fullName>
    </submittedName>
</protein>
<keyword evidence="2" id="KW-1185">Reference proteome</keyword>